<name>A0AAQ3REY5_VIGMU</name>
<proteinExistence type="predicted"/>
<dbReference type="AlphaFoldDB" id="A0AAQ3REY5"/>
<accession>A0AAQ3REY5</accession>
<keyword evidence="3" id="KW-1185">Reference proteome</keyword>
<feature type="region of interest" description="Disordered" evidence="1">
    <location>
        <begin position="69"/>
        <end position="108"/>
    </location>
</feature>
<feature type="compositionally biased region" description="Basic and acidic residues" evidence="1">
    <location>
        <begin position="88"/>
        <end position="108"/>
    </location>
</feature>
<dbReference type="Proteomes" id="UP001374535">
    <property type="component" value="Chromosome 11"/>
</dbReference>
<evidence type="ECO:0000256" key="1">
    <source>
        <dbReference type="SAM" id="MobiDB-lite"/>
    </source>
</evidence>
<organism evidence="2 3">
    <name type="scientific">Vigna mungo</name>
    <name type="common">Black gram</name>
    <name type="synonym">Phaseolus mungo</name>
    <dbReference type="NCBI Taxonomy" id="3915"/>
    <lineage>
        <taxon>Eukaryota</taxon>
        <taxon>Viridiplantae</taxon>
        <taxon>Streptophyta</taxon>
        <taxon>Embryophyta</taxon>
        <taxon>Tracheophyta</taxon>
        <taxon>Spermatophyta</taxon>
        <taxon>Magnoliopsida</taxon>
        <taxon>eudicotyledons</taxon>
        <taxon>Gunneridae</taxon>
        <taxon>Pentapetalae</taxon>
        <taxon>rosids</taxon>
        <taxon>fabids</taxon>
        <taxon>Fabales</taxon>
        <taxon>Fabaceae</taxon>
        <taxon>Papilionoideae</taxon>
        <taxon>50 kb inversion clade</taxon>
        <taxon>NPAAA clade</taxon>
        <taxon>indigoferoid/millettioid clade</taxon>
        <taxon>Phaseoleae</taxon>
        <taxon>Vigna</taxon>
    </lineage>
</organism>
<evidence type="ECO:0000313" key="3">
    <source>
        <dbReference type="Proteomes" id="UP001374535"/>
    </source>
</evidence>
<dbReference type="EMBL" id="CP144690">
    <property type="protein sequence ID" value="WVY91436.1"/>
    <property type="molecule type" value="Genomic_DNA"/>
</dbReference>
<evidence type="ECO:0000313" key="2">
    <source>
        <dbReference type="EMBL" id="WVY91436.1"/>
    </source>
</evidence>
<gene>
    <name evidence="2" type="ORF">V8G54_036950</name>
</gene>
<protein>
    <submittedName>
        <fullName evidence="2">Uncharacterized protein</fullName>
    </submittedName>
</protein>
<sequence>MRLGKYVSETAKQALDMLKQAFENAGKTKKVCLQSRRRQFELLSMTNQDRYLKILTRFKLLLILCLPRGCRGGRSGDKTSDSNSQERASGRDTDKRSGNRGRGKDGKKSVDWRKCKVFWTTYMSDVLYVPNIQSSQFGTVAGKRICDEYAIKSHRDI</sequence>
<reference evidence="2 3" key="1">
    <citation type="journal article" date="2023" name="Life. Sci Alliance">
        <title>Evolutionary insights into 3D genome organization and epigenetic landscape of Vigna mungo.</title>
        <authorList>
            <person name="Junaid A."/>
            <person name="Singh B."/>
            <person name="Bhatia S."/>
        </authorList>
    </citation>
    <scope>NUCLEOTIDE SEQUENCE [LARGE SCALE GENOMIC DNA]</scope>
    <source>
        <strain evidence="2">Urdbean</strain>
    </source>
</reference>